<gene>
    <name evidence="7" type="ORF">OBBRIDRAFT_383381</name>
</gene>
<dbReference type="OrthoDB" id="4781at2759"/>
<evidence type="ECO:0000256" key="5">
    <source>
        <dbReference type="SAM" id="SignalP"/>
    </source>
</evidence>
<dbReference type="InterPro" id="IPR050546">
    <property type="entry name" value="Glycosyl_Hydrlase_16"/>
</dbReference>
<dbReference type="GO" id="GO:0004553">
    <property type="term" value="F:hydrolase activity, hydrolyzing O-glycosyl compounds"/>
    <property type="evidence" value="ECO:0007669"/>
    <property type="project" value="InterPro"/>
</dbReference>
<evidence type="ECO:0000256" key="1">
    <source>
        <dbReference type="ARBA" id="ARBA00022729"/>
    </source>
</evidence>
<feature type="region of interest" description="Disordered" evidence="4">
    <location>
        <begin position="35"/>
        <end position="55"/>
    </location>
</feature>
<proteinExistence type="predicted"/>
<feature type="domain" description="GH16" evidence="6">
    <location>
        <begin position="37"/>
        <end position="279"/>
    </location>
</feature>
<feature type="signal peptide" evidence="5">
    <location>
        <begin position="1"/>
        <end position="31"/>
    </location>
</feature>
<dbReference type="PANTHER" id="PTHR10963">
    <property type="entry name" value="GLYCOSYL HYDROLASE-RELATED"/>
    <property type="match status" value="1"/>
</dbReference>
<dbReference type="GO" id="GO:0016757">
    <property type="term" value="F:glycosyltransferase activity"/>
    <property type="evidence" value="ECO:0007669"/>
    <property type="project" value="TreeGrafter"/>
</dbReference>
<sequence>MSLTFYSKTSVMHLLSLVFLLILVVLSPAQASYSGSSQLGKSPQPHHRELVSRSTSDCQELSSVFATGDISTTSDTSFVAISPVGSYSTGPGGLELFLERPSGKITTKDGVNDKVATGATVNSTFTILYGRVTFYVSGPLVPGIVTAAILVGDSHDEIDIELLGGDSTHWQTNVFAPSPRDHGTIYGVFSGLEDYAHGNAEDPHAYTIDWSPQRIAWSVDGREVRALTPDQTLKNSARHYPVRPMRIQLGIWDASSPQGTAAWAKGPVDWTKAPHKTSAMFKNVTVDCPYVRKRKAV</sequence>
<feature type="chain" id="PRO_5034287236" evidence="5">
    <location>
        <begin position="32"/>
        <end position="297"/>
    </location>
</feature>
<dbReference type="Proteomes" id="UP000250043">
    <property type="component" value="Unassembled WGS sequence"/>
</dbReference>
<keyword evidence="3" id="KW-0326">Glycosidase</keyword>
<dbReference type="InterPro" id="IPR013320">
    <property type="entry name" value="ConA-like_dom_sf"/>
</dbReference>
<dbReference type="SUPFAM" id="SSF49899">
    <property type="entry name" value="Concanavalin A-like lectins/glucanases"/>
    <property type="match status" value="1"/>
</dbReference>
<dbReference type="Gene3D" id="2.60.120.200">
    <property type="match status" value="1"/>
</dbReference>
<dbReference type="GO" id="GO:0009277">
    <property type="term" value="C:fungal-type cell wall"/>
    <property type="evidence" value="ECO:0007669"/>
    <property type="project" value="TreeGrafter"/>
</dbReference>
<keyword evidence="2 7" id="KW-0378">Hydrolase</keyword>
<evidence type="ECO:0000259" key="6">
    <source>
        <dbReference type="PROSITE" id="PS51762"/>
    </source>
</evidence>
<accession>A0A8E2AHR4</accession>
<dbReference type="EMBL" id="KV722644">
    <property type="protein sequence ID" value="OCH84696.1"/>
    <property type="molecule type" value="Genomic_DNA"/>
</dbReference>
<evidence type="ECO:0000256" key="2">
    <source>
        <dbReference type="ARBA" id="ARBA00022801"/>
    </source>
</evidence>
<protein>
    <submittedName>
        <fullName evidence="7">Glycoside hydrolase</fullName>
    </submittedName>
</protein>
<organism evidence="7 8">
    <name type="scientific">Obba rivulosa</name>
    <dbReference type="NCBI Taxonomy" id="1052685"/>
    <lineage>
        <taxon>Eukaryota</taxon>
        <taxon>Fungi</taxon>
        <taxon>Dikarya</taxon>
        <taxon>Basidiomycota</taxon>
        <taxon>Agaricomycotina</taxon>
        <taxon>Agaricomycetes</taxon>
        <taxon>Polyporales</taxon>
        <taxon>Gelatoporiaceae</taxon>
        <taxon>Obba</taxon>
    </lineage>
</organism>
<evidence type="ECO:0000313" key="8">
    <source>
        <dbReference type="Proteomes" id="UP000250043"/>
    </source>
</evidence>
<dbReference type="PROSITE" id="PS51762">
    <property type="entry name" value="GH16_2"/>
    <property type="match status" value="1"/>
</dbReference>
<evidence type="ECO:0000256" key="4">
    <source>
        <dbReference type="SAM" id="MobiDB-lite"/>
    </source>
</evidence>
<keyword evidence="1 5" id="KW-0732">Signal</keyword>
<dbReference type="InterPro" id="IPR000757">
    <property type="entry name" value="Beta-glucanase-like"/>
</dbReference>
<name>A0A8E2AHR4_9APHY</name>
<dbReference type="GO" id="GO:0005975">
    <property type="term" value="P:carbohydrate metabolic process"/>
    <property type="evidence" value="ECO:0007669"/>
    <property type="project" value="InterPro"/>
</dbReference>
<dbReference type="AlphaFoldDB" id="A0A8E2AHR4"/>
<evidence type="ECO:0000256" key="3">
    <source>
        <dbReference type="ARBA" id="ARBA00023295"/>
    </source>
</evidence>
<dbReference type="PANTHER" id="PTHR10963:SF22">
    <property type="entry name" value="GLYCOSIDASE CRH2-RELATED"/>
    <property type="match status" value="1"/>
</dbReference>
<reference evidence="7 8" key="1">
    <citation type="submission" date="2016-07" db="EMBL/GenBank/DDBJ databases">
        <title>Draft genome of the white-rot fungus Obba rivulosa 3A-2.</title>
        <authorList>
            <consortium name="DOE Joint Genome Institute"/>
            <person name="Miettinen O."/>
            <person name="Riley R."/>
            <person name="Acob R."/>
            <person name="Barry K."/>
            <person name="Cullen D."/>
            <person name="De Vries R."/>
            <person name="Hainaut M."/>
            <person name="Hatakka A."/>
            <person name="Henrissat B."/>
            <person name="Hilden K."/>
            <person name="Kuo R."/>
            <person name="Labutti K."/>
            <person name="Lipzen A."/>
            <person name="Makela M.R."/>
            <person name="Sandor L."/>
            <person name="Spatafora J.W."/>
            <person name="Grigoriev I.V."/>
            <person name="Hibbett D.S."/>
        </authorList>
    </citation>
    <scope>NUCLEOTIDE SEQUENCE [LARGE SCALE GENOMIC DNA]</scope>
    <source>
        <strain evidence="7 8">3A-2</strain>
    </source>
</reference>
<keyword evidence="8" id="KW-1185">Reference proteome</keyword>
<evidence type="ECO:0000313" key="7">
    <source>
        <dbReference type="EMBL" id="OCH84696.1"/>
    </source>
</evidence>
<dbReference type="GO" id="GO:0031505">
    <property type="term" value="P:fungal-type cell wall organization"/>
    <property type="evidence" value="ECO:0007669"/>
    <property type="project" value="TreeGrafter"/>
</dbReference>
<dbReference type="Pfam" id="PF00722">
    <property type="entry name" value="Glyco_hydro_16"/>
    <property type="match status" value="1"/>
</dbReference>